<dbReference type="RefSeq" id="WP_171202336.1">
    <property type="nucleotide sequence ID" value="NZ_BAAANP010000002.1"/>
</dbReference>
<reference evidence="3 4" key="1">
    <citation type="submission" date="2020-05" db="EMBL/GenBank/DDBJ databases">
        <title>MicrobeNet Type strains.</title>
        <authorList>
            <person name="Nicholson A.C."/>
        </authorList>
    </citation>
    <scope>NUCLEOTIDE SEQUENCE [LARGE SCALE GENOMIC DNA]</scope>
    <source>
        <strain evidence="3 4">JCM 14547</strain>
    </source>
</reference>
<organism evidence="3 4">
    <name type="scientific">Pseudokineococcus marinus</name>
    <dbReference type="NCBI Taxonomy" id="351215"/>
    <lineage>
        <taxon>Bacteria</taxon>
        <taxon>Bacillati</taxon>
        <taxon>Actinomycetota</taxon>
        <taxon>Actinomycetes</taxon>
        <taxon>Kineosporiales</taxon>
        <taxon>Kineosporiaceae</taxon>
        <taxon>Pseudokineococcus</taxon>
    </lineage>
</organism>
<feature type="region of interest" description="Disordered" evidence="1">
    <location>
        <begin position="1"/>
        <end position="20"/>
    </location>
</feature>
<protein>
    <submittedName>
        <fullName evidence="3">Cupin domain-containing protein</fullName>
    </submittedName>
</protein>
<comment type="caution">
    <text evidence="3">The sequence shown here is derived from an EMBL/GenBank/DDBJ whole genome shotgun (WGS) entry which is preliminary data.</text>
</comment>
<dbReference type="AlphaFoldDB" id="A0A849BH93"/>
<gene>
    <name evidence="3" type="ORF">HLB09_05160</name>
</gene>
<evidence type="ECO:0000256" key="1">
    <source>
        <dbReference type="SAM" id="MobiDB-lite"/>
    </source>
</evidence>
<accession>A0A849BH93</accession>
<name>A0A849BH93_9ACTN</name>
<dbReference type="Proteomes" id="UP000555552">
    <property type="component" value="Unassembled WGS sequence"/>
</dbReference>
<evidence type="ECO:0000313" key="3">
    <source>
        <dbReference type="EMBL" id="NNH22489.1"/>
    </source>
</evidence>
<dbReference type="InterPro" id="IPR011051">
    <property type="entry name" value="RmlC_Cupin_sf"/>
</dbReference>
<evidence type="ECO:0000313" key="4">
    <source>
        <dbReference type="Proteomes" id="UP000555552"/>
    </source>
</evidence>
<dbReference type="InterPro" id="IPR014710">
    <property type="entry name" value="RmlC-like_jellyroll"/>
</dbReference>
<dbReference type="Pfam" id="PF07883">
    <property type="entry name" value="Cupin_2"/>
    <property type="match status" value="1"/>
</dbReference>
<feature type="domain" description="Cupin type-2" evidence="2">
    <location>
        <begin position="37"/>
        <end position="91"/>
    </location>
</feature>
<dbReference type="SUPFAM" id="SSF51182">
    <property type="entry name" value="RmlC-like cupins"/>
    <property type="match status" value="1"/>
</dbReference>
<evidence type="ECO:0000259" key="2">
    <source>
        <dbReference type="Pfam" id="PF07883"/>
    </source>
</evidence>
<dbReference type="Gene3D" id="2.60.120.10">
    <property type="entry name" value="Jelly Rolls"/>
    <property type="match status" value="1"/>
</dbReference>
<dbReference type="EMBL" id="JABEMA010000045">
    <property type="protein sequence ID" value="NNH22489.1"/>
    <property type="molecule type" value="Genomic_DNA"/>
</dbReference>
<sequence>MGDTTIIKADNAHSPRGAMGQVHLASGATTSMRMWREQPPGDPEPEVAREYETVGYVIAGRAELRSEGQVVVLEAGDSWVVPQGAVHAYAILEPFTAVEATHPPAQVHDRDQPASA</sequence>
<dbReference type="InterPro" id="IPR013096">
    <property type="entry name" value="Cupin_2"/>
</dbReference>
<proteinExistence type="predicted"/>
<keyword evidence="4" id="KW-1185">Reference proteome</keyword>